<evidence type="ECO:0000313" key="3">
    <source>
        <dbReference type="Proteomes" id="UP000671995"/>
    </source>
</evidence>
<dbReference type="InterPro" id="IPR052920">
    <property type="entry name" value="DNA-binding_regulatory"/>
</dbReference>
<gene>
    <name evidence="2" type="ORF">HRI96_00390</name>
</gene>
<protein>
    <submittedName>
        <fullName evidence="2">Alpha/beta fold hydrolase</fullName>
    </submittedName>
</protein>
<dbReference type="Pfam" id="PF00561">
    <property type="entry name" value="Abhydrolase_1"/>
    <property type="match status" value="1"/>
</dbReference>
<dbReference type="InterPro" id="IPR029058">
    <property type="entry name" value="AB_hydrolase_fold"/>
</dbReference>
<feature type="domain" description="AB hydrolase-1" evidence="1">
    <location>
        <begin position="30"/>
        <end position="115"/>
    </location>
</feature>
<dbReference type="GO" id="GO:0016787">
    <property type="term" value="F:hydrolase activity"/>
    <property type="evidence" value="ECO:0007669"/>
    <property type="project" value="UniProtKB-KW"/>
</dbReference>
<dbReference type="PANTHER" id="PTHR43358">
    <property type="entry name" value="ALPHA/BETA-HYDROLASE"/>
    <property type="match status" value="1"/>
</dbReference>
<dbReference type="Proteomes" id="UP000671995">
    <property type="component" value="Chromosome"/>
</dbReference>
<accession>A0A975EXC6</accession>
<evidence type="ECO:0000259" key="1">
    <source>
        <dbReference type="Pfam" id="PF00561"/>
    </source>
</evidence>
<organism evidence="2 3">
    <name type="scientific">Treponema parvum</name>
    <dbReference type="NCBI Taxonomy" id="138851"/>
    <lineage>
        <taxon>Bacteria</taxon>
        <taxon>Pseudomonadati</taxon>
        <taxon>Spirochaetota</taxon>
        <taxon>Spirochaetia</taxon>
        <taxon>Spirochaetales</taxon>
        <taxon>Treponemataceae</taxon>
        <taxon>Treponema</taxon>
    </lineage>
</organism>
<dbReference type="SUPFAM" id="SSF53474">
    <property type="entry name" value="alpha/beta-Hydrolases"/>
    <property type="match status" value="1"/>
</dbReference>
<proteinExistence type="predicted"/>
<reference evidence="2" key="2">
    <citation type="journal article" date="2021" name="Microbiol. Resour. Announc.">
        <title>Complete Genome Sequences of Three Human Oral Treponema parvum Isolates.</title>
        <authorList>
            <person name="Zeng H."/>
            <person name="Watt R.M."/>
        </authorList>
    </citation>
    <scope>NUCLEOTIDE SEQUENCE</scope>
    <source>
        <strain evidence="2">ATCC 700773</strain>
    </source>
</reference>
<evidence type="ECO:0000313" key="2">
    <source>
        <dbReference type="EMBL" id="QTQ10789.1"/>
    </source>
</evidence>
<dbReference type="EMBL" id="CP054257">
    <property type="protein sequence ID" value="QTQ10789.1"/>
    <property type="molecule type" value="Genomic_DNA"/>
</dbReference>
<dbReference type="Gene3D" id="3.40.50.1820">
    <property type="entry name" value="alpha/beta hydrolase"/>
    <property type="match status" value="1"/>
</dbReference>
<dbReference type="PANTHER" id="PTHR43358:SF4">
    <property type="entry name" value="ALPHA_BETA HYDROLASE FOLD-1 DOMAIN-CONTAINING PROTEIN"/>
    <property type="match status" value="1"/>
</dbReference>
<dbReference type="AlphaFoldDB" id="A0A975EXC6"/>
<dbReference type="InterPro" id="IPR000073">
    <property type="entry name" value="AB_hydrolase_1"/>
</dbReference>
<sequence>MIEAKIINSRGKDMVCLIEYKSEKDRGKKTIIYKHGFCGNKITPHRMMVNLGHDLVAEGYTVVRFDCAGAGDSEGDWTYMTISGETEDFKKILHWVKNVLTPEKTMILGYSMGALETALCCREIPLDGILFWSPVSRAYECFMHLLGEERFAYGMAGNNVDFMGDRIGKEFFRDIKDNPLDGVAAIKGFEKPVYFIHGDADTDVLPENSERYMDVLLCAERKFVRGAGHGYDGWEKQDDLWKYSKEYIRKIMK</sequence>
<reference evidence="2" key="1">
    <citation type="submission" date="2020-05" db="EMBL/GenBank/DDBJ databases">
        <authorList>
            <person name="Zeng H."/>
            <person name="Chan Y.K."/>
            <person name="Watt R.M."/>
        </authorList>
    </citation>
    <scope>NUCLEOTIDE SEQUENCE</scope>
    <source>
        <strain evidence="2">ATCC 700773</strain>
    </source>
</reference>
<dbReference type="RefSeq" id="WP_210117587.1">
    <property type="nucleotide sequence ID" value="NZ_CP054257.1"/>
</dbReference>
<name>A0A975EXC6_9SPIR</name>
<keyword evidence="2" id="KW-0378">Hydrolase</keyword>